<evidence type="ECO:0008006" key="2">
    <source>
        <dbReference type="Google" id="ProtNLM"/>
    </source>
</evidence>
<organism evidence="1">
    <name type="scientific">uncultured Phycisphaerae bacterium</name>
    <dbReference type="NCBI Taxonomy" id="904963"/>
    <lineage>
        <taxon>Bacteria</taxon>
        <taxon>Pseudomonadati</taxon>
        <taxon>Planctomycetota</taxon>
        <taxon>Phycisphaerae</taxon>
        <taxon>environmental samples</taxon>
    </lineage>
</organism>
<dbReference type="AlphaFoldDB" id="A0A6J4NSC7"/>
<proteinExistence type="predicted"/>
<dbReference type="InterPro" id="IPR025132">
    <property type="entry name" value="DUF4058"/>
</dbReference>
<name>A0A6J4NSC7_9BACT</name>
<dbReference type="Pfam" id="PF13267">
    <property type="entry name" value="DUF4058"/>
    <property type="match status" value="1"/>
</dbReference>
<evidence type="ECO:0000313" key="1">
    <source>
        <dbReference type="EMBL" id="CAA9390390.1"/>
    </source>
</evidence>
<gene>
    <name evidence="1" type="ORF">AVDCRST_MAG64-1165</name>
</gene>
<accession>A0A6J4NSC7</accession>
<dbReference type="EMBL" id="CADCUQ010000269">
    <property type="protein sequence ID" value="CAA9390390.1"/>
    <property type="molecule type" value="Genomic_DNA"/>
</dbReference>
<reference evidence="1" key="1">
    <citation type="submission" date="2020-02" db="EMBL/GenBank/DDBJ databases">
        <authorList>
            <person name="Meier V. D."/>
        </authorList>
    </citation>
    <scope>NUCLEOTIDE SEQUENCE</scope>
    <source>
        <strain evidence="1">AVDCRST_MAG64</strain>
    </source>
</reference>
<sequence length="265" mass="29111">MPSPFPGMDPYIESSGLWPGFHSKLINVCHELILDRLPPTYDAQINEDVRLTDLATDDPRPSKTFVPDVMVIRDPERRLAGRPEASAVATIEPLVLRAPAAREVRNEWIEILRQPGRDLVTVIEVQSPANKVGSGFAQHQAKRASLVHNGVHFVDVDLLTAGARPVLPDPLPASDYATLVFRADRTDVCDAYLWGVRRPLPTIPIPLRGQEGLVPLDLAAAVAITYDRGRYARSVGYDRPLKVRLADEDLRWAAAVAARAAAAGR</sequence>
<protein>
    <recommendedName>
        <fullName evidence="2">DUF4058 domain-containing protein</fullName>
    </recommendedName>
</protein>